<dbReference type="WBParaSite" id="maker-uti_cns_0001725-snap-gene-0.10-mRNA-1">
    <property type="protein sequence ID" value="maker-uti_cns_0001725-snap-gene-0.10-mRNA-1"/>
    <property type="gene ID" value="maker-uti_cns_0001725-snap-gene-0.10"/>
</dbReference>
<organism evidence="8 9">
    <name type="scientific">Macrostomum lignano</name>
    <dbReference type="NCBI Taxonomy" id="282301"/>
    <lineage>
        <taxon>Eukaryota</taxon>
        <taxon>Metazoa</taxon>
        <taxon>Spiralia</taxon>
        <taxon>Lophotrochozoa</taxon>
        <taxon>Platyhelminthes</taxon>
        <taxon>Rhabditophora</taxon>
        <taxon>Macrostomorpha</taxon>
        <taxon>Macrostomida</taxon>
        <taxon>Macrostomidae</taxon>
        <taxon>Macrostomum</taxon>
    </lineage>
</organism>
<evidence type="ECO:0000256" key="2">
    <source>
        <dbReference type="ARBA" id="ARBA00022679"/>
    </source>
</evidence>
<dbReference type="GO" id="GO:0034457">
    <property type="term" value="C:Mpp10 complex"/>
    <property type="evidence" value="ECO:0007669"/>
    <property type="project" value="InterPro"/>
</dbReference>
<name>A0A1I8GEV4_9PLAT</name>
<feature type="region of interest" description="Disordered" evidence="6">
    <location>
        <begin position="155"/>
        <end position="327"/>
    </location>
</feature>
<dbReference type="Proteomes" id="UP000095280">
    <property type="component" value="Unplaced"/>
</dbReference>
<evidence type="ECO:0000256" key="1">
    <source>
        <dbReference type="ARBA" id="ARBA00010982"/>
    </source>
</evidence>
<dbReference type="InterPro" id="IPR002155">
    <property type="entry name" value="Thiolase"/>
</dbReference>
<feature type="domain" description="Thiolase N-terminal" evidence="7">
    <location>
        <begin position="21"/>
        <end position="104"/>
    </location>
</feature>
<keyword evidence="4" id="KW-0630">Potassium</keyword>
<dbReference type="SUPFAM" id="SSF53901">
    <property type="entry name" value="Thiolase-like"/>
    <property type="match status" value="2"/>
</dbReference>
<proteinExistence type="inferred from homology"/>
<dbReference type="GO" id="GO:0005739">
    <property type="term" value="C:mitochondrion"/>
    <property type="evidence" value="ECO:0007669"/>
    <property type="project" value="TreeGrafter"/>
</dbReference>
<evidence type="ECO:0000256" key="3">
    <source>
        <dbReference type="ARBA" id="ARBA00022723"/>
    </source>
</evidence>
<keyword evidence="5" id="KW-0012">Acyltransferase</keyword>
<dbReference type="GO" id="GO:0003985">
    <property type="term" value="F:acetyl-CoA C-acetyltransferase activity"/>
    <property type="evidence" value="ECO:0007669"/>
    <property type="project" value="TreeGrafter"/>
</dbReference>
<dbReference type="GO" id="GO:0046872">
    <property type="term" value="F:metal ion binding"/>
    <property type="evidence" value="ECO:0007669"/>
    <property type="project" value="UniProtKB-KW"/>
</dbReference>
<dbReference type="GO" id="GO:0006364">
    <property type="term" value="P:rRNA processing"/>
    <property type="evidence" value="ECO:0007669"/>
    <property type="project" value="InterPro"/>
</dbReference>
<dbReference type="InterPro" id="IPR012173">
    <property type="entry name" value="Mpp10"/>
</dbReference>
<feature type="compositionally biased region" description="Basic and acidic residues" evidence="6">
    <location>
        <begin position="512"/>
        <end position="533"/>
    </location>
</feature>
<keyword evidence="3" id="KW-0479">Metal-binding</keyword>
<evidence type="ECO:0000256" key="5">
    <source>
        <dbReference type="ARBA" id="ARBA00023315"/>
    </source>
</evidence>
<evidence type="ECO:0000259" key="7">
    <source>
        <dbReference type="Pfam" id="PF00108"/>
    </source>
</evidence>
<dbReference type="Pfam" id="PF00108">
    <property type="entry name" value="Thiolase_N"/>
    <property type="match status" value="2"/>
</dbReference>
<dbReference type="AlphaFoldDB" id="A0A1I8GEV4"/>
<feature type="compositionally biased region" description="Basic residues" evidence="6">
    <location>
        <begin position="534"/>
        <end position="549"/>
    </location>
</feature>
<feature type="compositionally biased region" description="Basic and acidic residues" evidence="6">
    <location>
        <begin position="257"/>
        <end position="284"/>
    </location>
</feature>
<evidence type="ECO:0000256" key="4">
    <source>
        <dbReference type="ARBA" id="ARBA00022958"/>
    </source>
</evidence>
<dbReference type="GO" id="GO:0005732">
    <property type="term" value="C:sno(s)RNA-containing ribonucleoprotein complex"/>
    <property type="evidence" value="ECO:0007669"/>
    <property type="project" value="InterPro"/>
</dbReference>
<feature type="compositionally biased region" description="Acidic residues" evidence="6">
    <location>
        <begin position="287"/>
        <end position="311"/>
    </location>
</feature>
<comment type="similarity">
    <text evidence="1">Belongs to the thiolase-like superfamily. Thiolase family.</text>
</comment>
<sequence>RTPLLSSRRLEPKPTRQPQEVFIVSGARTPIGSFRKALSALTAPALGSVAIREAVRRSGLAPSAVTEVYMGNVCQAAAGQAPARQAALGAGLEESTPCTTVNKVKGFNKAMASSASADAGGFAEFGNIFADELVGLTDDQLVALSARRLAARLASLSKPTSESRRPSKKVPVDQGDLLDGLDDDGADELEDEDEEDEPPLSDADADSEEAAGSDDDDAIFRGGELDEAEQEELLAMEAEEADGSADDEEDSEAEADLAARFDREDLPFDSLKFDDFIDPAKRPGNEPPDEEEEEEETGERDDDEEPEEAGEAEGPQSKFERSQKRMREEIAALEDSLVRPAPWQLRGEIEAAERPEGGLLEEDLDFDHIGRPRPLASEELESRIQELVRARIKEAKFDSVARKHRPEERPAEYRKALLLDTEKPRPLAEVYEGEFAKQQTAEAAKSLPQHEEIRRDLNSLLARLDRLSGLHFAPQNPLPRVRVVSGAPALAMEEVRGTAASAEASQAAPEQLADKPGRRAGKEVGDSELSRTDRLRRRRKAKKGQRLRRQRAEAAGLASKDPRQAALAQLKQQARKPGSRRTPLLSSRRLEPKPTRQPQEVFIVSGARTPIGSFRKALSALTAPALGSVAIREAVRRSGLAPSAVTEVYMGNVCQAAAGQAPARQAALGAGLEESTPCTTVNKVCASGLKAAMLASQSLALGHNDVMVAGGMESMSRVPFYLERKDPAYGGPKLLDGIVFDGLTDAYCGAHMGACTEQLAARLGVGRQDQDEYATASYQKAQ</sequence>
<reference evidence="9" key="1">
    <citation type="submission" date="2016-11" db="UniProtKB">
        <authorList>
            <consortium name="WormBaseParasite"/>
        </authorList>
    </citation>
    <scope>IDENTIFICATION</scope>
</reference>
<feature type="compositionally biased region" description="Basic and acidic residues" evidence="6">
    <location>
        <begin position="318"/>
        <end position="327"/>
    </location>
</feature>
<feature type="compositionally biased region" description="Low complexity" evidence="6">
    <location>
        <begin position="499"/>
        <end position="511"/>
    </location>
</feature>
<keyword evidence="8" id="KW-1185">Reference proteome</keyword>
<evidence type="ECO:0000313" key="9">
    <source>
        <dbReference type="WBParaSite" id="maker-uti_cns_0001725-snap-gene-0.10-mRNA-1"/>
    </source>
</evidence>
<dbReference type="GO" id="GO:0006635">
    <property type="term" value="P:fatty acid beta-oxidation"/>
    <property type="evidence" value="ECO:0007669"/>
    <property type="project" value="TreeGrafter"/>
</dbReference>
<feature type="domain" description="Thiolase N-terminal" evidence="7">
    <location>
        <begin position="601"/>
        <end position="782"/>
    </location>
</feature>
<dbReference type="Pfam" id="PF04006">
    <property type="entry name" value="Mpp10"/>
    <property type="match status" value="1"/>
</dbReference>
<feature type="compositionally biased region" description="Acidic residues" evidence="6">
    <location>
        <begin position="179"/>
        <end position="217"/>
    </location>
</feature>
<dbReference type="InterPro" id="IPR020616">
    <property type="entry name" value="Thiolase_N"/>
</dbReference>
<keyword evidence="2" id="KW-0808">Transferase</keyword>
<protein>
    <submittedName>
        <fullName evidence="9">U3 small nucleolar ribonucleoprotein protein MPP10</fullName>
    </submittedName>
</protein>
<accession>A0A1I8GEV4</accession>
<dbReference type="InterPro" id="IPR016039">
    <property type="entry name" value="Thiolase-like"/>
</dbReference>
<feature type="compositionally biased region" description="Acidic residues" evidence="6">
    <location>
        <begin position="225"/>
        <end position="255"/>
    </location>
</feature>
<evidence type="ECO:0000313" key="8">
    <source>
        <dbReference type="Proteomes" id="UP000095280"/>
    </source>
</evidence>
<dbReference type="PANTHER" id="PTHR18919">
    <property type="entry name" value="ACETYL-COA C-ACYLTRANSFERASE"/>
    <property type="match status" value="1"/>
</dbReference>
<dbReference type="CDD" id="cd00751">
    <property type="entry name" value="thiolase"/>
    <property type="match status" value="1"/>
</dbReference>
<feature type="region of interest" description="Disordered" evidence="6">
    <location>
        <begin position="497"/>
        <end position="596"/>
    </location>
</feature>
<dbReference type="Gene3D" id="3.40.47.10">
    <property type="match status" value="3"/>
</dbReference>
<dbReference type="PANTHER" id="PTHR18919:SF156">
    <property type="entry name" value="ACETYL-COA ACETYLTRANSFERASE, MITOCHONDRIAL"/>
    <property type="match status" value="1"/>
</dbReference>
<evidence type="ECO:0000256" key="6">
    <source>
        <dbReference type="SAM" id="MobiDB-lite"/>
    </source>
</evidence>